<evidence type="ECO:0000313" key="4">
    <source>
        <dbReference type="Proteomes" id="UP000199002"/>
    </source>
</evidence>
<dbReference type="Proteomes" id="UP000199002">
    <property type="component" value="Unassembled WGS sequence"/>
</dbReference>
<proteinExistence type="predicted"/>
<dbReference type="InterPro" id="IPR000073">
    <property type="entry name" value="AB_hydrolase_1"/>
</dbReference>
<dbReference type="RefSeq" id="WP_092697545.1">
    <property type="nucleotide sequence ID" value="NZ_CAXIQL010000013.1"/>
</dbReference>
<dbReference type="InterPro" id="IPR029058">
    <property type="entry name" value="AB_hydrolase_fold"/>
</dbReference>
<dbReference type="PANTHER" id="PTHR37946:SF1">
    <property type="entry name" value="SLL1969 PROTEIN"/>
    <property type="match status" value="1"/>
</dbReference>
<dbReference type="Pfam" id="PF12697">
    <property type="entry name" value="Abhydrolase_6"/>
    <property type="match status" value="1"/>
</dbReference>
<evidence type="ECO:0000256" key="1">
    <source>
        <dbReference type="SAM" id="Phobius"/>
    </source>
</evidence>
<dbReference type="EMBL" id="FNQJ01000005">
    <property type="protein sequence ID" value="SEA11702.1"/>
    <property type="molecule type" value="Genomic_DNA"/>
</dbReference>
<keyword evidence="1" id="KW-0472">Membrane</keyword>
<protein>
    <submittedName>
        <fullName evidence="3">Alpha/beta hydrolase family protein</fullName>
    </submittedName>
</protein>
<gene>
    <name evidence="3" type="ORF">SAMN05421875_105153</name>
</gene>
<reference evidence="4" key="1">
    <citation type="submission" date="2016-10" db="EMBL/GenBank/DDBJ databases">
        <authorList>
            <person name="Varghese N."/>
            <person name="Submissions S."/>
        </authorList>
    </citation>
    <scope>NUCLEOTIDE SEQUENCE [LARGE SCALE GENOMIC DNA]</scope>
    <source>
        <strain evidence="4">DSM 25157</strain>
    </source>
</reference>
<feature type="transmembrane region" description="Helical" evidence="1">
    <location>
        <begin position="7"/>
        <end position="26"/>
    </location>
</feature>
<dbReference type="STRING" id="592050.SAMN05421875_105153"/>
<keyword evidence="4" id="KW-1185">Reference proteome</keyword>
<organism evidence="3 4">
    <name type="scientific">Acidovorax soli</name>
    <dbReference type="NCBI Taxonomy" id="592050"/>
    <lineage>
        <taxon>Bacteria</taxon>
        <taxon>Pseudomonadati</taxon>
        <taxon>Pseudomonadota</taxon>
        <taxon>Betaproteobacteria</taxon>
        <taxon>Burkholderiales</taxon>
        <taxon>Comamonadaceae</taxon>
        <taxon>Acidovorax</taxon>
    </lineage>
</organism>
<keyword evidence="3" id="KW-0378">Hydrolase</keyword>
<feature type="transmembrane region" description="Helical" evidence="1">
    <location>
        <begin position="32"/>
        <end position="55"/>
    </location>
</feature>
<dbReference type="PANTHER" id="PTHR37946">
    <property type="entry name" value="SLL1969 PROTEIN"/>
    <property type="match status" value="1"/>
</dbReference>
<evidence type="ECO:0000313" key="3">
    <source>
        <dbReference type="EMBL" id="SEA11702.1"/>
    </source>
</evidence>
<dbReference type="Gene3D" id="3.40.50.1820">
    <property type="entry name" value="alpha/beta hydrolase"/>
    <property type="match status" value="1"/>
</dbReference>
<dbReference type="GO" id="GO:0016787">
    <property type="term" value="F:hydrolase activity"/>
    <property type="evidence" value="ECO:0007669"/>
    <property type="project" value="UniProtKB-KW"/>
</dbReference>
<accession>A0A1H3YL65</accession>
<evidence type="ECO:0000259" key="2">
    <source>
        <dbReference type="Pfam" id="PF12697"/>
    </source>
</evidence>
<dbReference type="AlphaFoldDB" id="A0A1H3YL65"/>
<name>A0A1H3YL65_9BURK</name>
<keyword evidence="1" id="KW-1133">Transmembrane helix</keyword>
<keyword evidence="1" id="KW-0812">Transmembrane</keyword>
<sequence>MNARWQQAVVFFNTLATIAWLAWQWPRSPLTALAGVAAALALFGLVLGLQFATMLRVNRSDPVPRPSWGQLVTAWWAEARLALAVFGWRQPFRHSAVPDWLPPLAPNQRAARRGVVLVHGFLCNRGFWLPWMAALRERGHAFVAVTLEPAFGSIDDYAATIDAAVRRVQEATGMAPVVVGHSMGGLAARAWLRSLAAGSATARVHRVITLGTPHGGTWAGRFSSSVNGQQMALGGAWVQQLQQGEPAARAALFTCWYSNCDNIVFPAGTAMLAGADNRLVQGVAHMQMAFHPLVMRACLEEMGRGDLG</sequence>
<dbReference type="GeneID" id="34233318"/>
<dbReference type="SUPFAM" id="SSF53474">
    <property type="entry name" value="alpha/beta-Hydrolases"/>
    <property type="match status" value="1"/>
</dbReference>
<feature type="domain" description="AB hydrolase-1" evidence="2">
    <location>
        <begin position="115"/>
        <end position="254"/>
    </location>
</feature>